<sequence length="478" mass="53700">MKRRSFYAIGVLAVAVMLVLSACSGEENDDAANEDEDVVTLSFWNRYPELRGGLEQLIAGFEAEHPHIKIDKQETPEPETQLRTALSEGNVPDLWTNIVDLSELVEVDAVKNLDEIFTDEVKAQFQDGTWYENGTTSDGSVYGFPLASPRSKAMIMYYNKDVFDMLGLTEADIPATWEEFKTIGQRILDESGGAIYPIVWNNPGWANEQLVSMMGTAITPEVPWQENYREGEPQLLTDGKIESATFIKELLDEGIMAPQSVEVGLGEAEALFAVGQSAFLWSGDWVGRQLYGENEFENWGVAPLPTKDGQPYYYHAGSEATSIRVSNETEHWEEVRTFLEYALDHLYETVYVNTGAGLPAKADVGGDPPFEQYHDILELENELAIPVPKPAELNPDIIEFNRAYRNKLEVGGIGDAVVGYITGNIDDLEAEIGKLDQDMKDAFFETLEEFPEVSQEDYIYPNWQPFEPYTVDKYDELK</sequence>
<reference evidence="1" key="1">
    <citation type="submission" date="2023-11" db="EMBL/GenBank/DDBJ databases">
        <title>Gracilibacillus pellucida a moderately halophilic bacterium isolated from saline soil in Xinjiang province.</title>
        <authorList>
            <person name="Zhang Z."/>
            <person name="Tan F."/>
            <person name="Wang Y."/>
            <person name="Xia M."/>
        </authorList>
    </citation>
    <scope>NUCLEOTIDE SEQUENCE</scope>
    <source>
        <strain evidence="1">S3-1-1</strain>
    </source>
</reference>
<protein>
    <submittedName>
        <fullName evidence="1">Extracellular solute-binding protein</fullName>
    </submittedName>
</protein>
<comment type="caution">
    <text evidence="1">The sequence shown here is derived from an EMBL/GenBank/DDBJ whole genome shotgun (WGS) entry which is preliminary data.</text>
</comment>
<accession>A0ACC6M8Q0</accession>
<dbReference type="EMBL" id="JAWZSR010000009">
    <property type="protein sequence ID" value="MDX8047222.1"/>
    <property type="molecule type" value="Genomic_DNA"/>
</dbReference>
<name>A0ACC6M8Q0_9BACI</name>
<proteinExistence type="predicted"/>
<gene>
    <name evidence="1" type="ORF">SH601_14635</name>
</gene>
<evidence type="ECO:0000313" key="2">
    <source>
        <dbReference type="Proteomes" id="UP001277972"/>
    </source>
</evidence>
<organism evidence="1 2">
    <name type="scientific">Gracilibacillus pellucidus</name>
    <dbReference type="NCBI Taxonomy" id="3095368"/>
    <lineage>
        <taxon>Bacteria</taxon>
        <taxon>Bacillati</taxon>
        <taxon>Bacillota</taxon>
        <taxon>Bacilli</taxon>
        <taxon>Bacillales</taxon>
        <taxon>Bacillaceae</taxon>
        <taxon>Gracilibacillus</taxon>
    </lineage>
</organism>
<dbReference type="Proteomes" id="UP001277972">
    <property type="component" value="Unassembled WGS sequence"/>
</dbReference>
<keyword evidence="2" id="KW-1185">Reference proteome</keyword>
<evidence type="ECO:0000313" key="1">
    <source>
        <dbReference type="EMBL" id="MDX8047222.1"/>
    </source>
</evidence>